<dbReference type="VEuPathDB" id="FungiDB:RhiirFUN_023051"/>
<organism evidence="1">
    <name type="scientific">Rhizophagus irregularis (strain DAOM 181602 / DAOM 197198 / MUCL 43194)</name>
    <name type="common">Arbuscular mycorrhizal fungus</name>
    <name type="synonym">Glomus intraradices</name>
    <dbReference type="NCBI Taxonomy" id="747089"/>
    <lineage>
        <taxon>Eukaryota</taxon>
        <taxon>Fungi</taxon>
        <taxon>Fungi incertae sedis</taxon>
        <taxon>Mucoromycota</taxon>
        <taxon>Glomeromycotina</taxon>
        <taxon>Glomeromycetes</taxon>
        <taxon>Glomerales</taxon>
        <taxon>Glomeraceae</taxon>
        <taxon>Rhizophagus</taxon>
    </lineage>
</organism>
<accession>U9UX09</accession>
<name>U9UX09_RHIID</name>
<dbReference type="AlphaFoldDB" id="U9UX09"/>
<sequence length="181" mass="20753">MSKETKRENINDNLEMILSCEQVQKLLSKLSFDHYEHFLYHGVCTPNIIPVFILDARPHSSEYFRRDGAIFVYTWSDSEDLSGREWADTVKGHICIEDNTKAGPPLHAEDIIQGPITSNNNSVYHCCNPIQSEKLQVVARTFNGMDVLAPCFLSLLIYKIEVLVEAFRNLTLLLIMMYLVK</sequence>
<dbReference type="HOGENOM" id="CLU_1489731_0_0_1"/>
<proteinExistence type="predicted"/>
<reference evidence="1" key="1">
    <citation type="submission" date="2013-07" db="EMBL/GenBank/DDBJ databases">
        <title>The genome of an arbuscular mycorrhizal fungus provides insights into the evolution of the oldest plant symbiosis.</title>
        <authorList>
            <consortium name="DOE Joint Genome Institute"/>
            <person name="Tisserant E."/>
            <person name="Malbreil M."/>
            <person name="Kuo A."/>
            <person name="Kohler A."/>
            <person name="Symeonidi A."/>
            <person name="Balestrini R."/>
            <person name="Charron P."/>
            <person name="Duensing N."/>
            <person name="Frei-dit-Frey N."/>
            <person name="Gianinazzi-Pearson V."/>
            <person name="Gilbert B."/>
            <person name="Handa Y."/>
            <person name="Hijri M."/>
            <person name="Kaul R."/>
            <person name="Kawaguchi M."/>
            <person name="Krajinski F."/>
            <person name="Lammers P."/>
            <person name="Lapierre D."/>
            <person name="Masclaux F.G."/>
            <person name="Murat C."/>
            <person name="Morin E."/>
            <person name="Ndikumana S."/>
            <person name="Pagni M."/>
            <person name="Petitpierre D."/>
            <person name="Requena N."/>
            <person name="Rosikiewicz P."/>
            <person name="Riley R."/>
            <person name="Saito K."/>
            <person name="San Clemente H."/>
            <person name="Shapiro H."/>
            <person name="van Tuinen D."/>
            <person name="Becard G."/>
            <person name="Bonfante P."/>
            <person name="Paszkowski U."/>
            <person name="Shachar-Hill Y."/>
            <person name="Young J.P."/>
            <person name="Sanders I.R."/>
            <person name="Henrissat B."/>
            <person name="Rensing S.A."/>
            <person name="Grigoriev I.V."/>
            <person name="Corradi N."/>
            <person name="Roux C."/>
            <person name="Martin F."/>
        </authorList>
    </citation>
    <scope>NUCLEOTIDE SEQUENCE</scope>
    <source>
        <strain evidence="1">DAOM 197198</strain>
    </source>
</reference>
<gene>
    <name evidence="1" type="ORF">GLOINDRAFT_90521</name>
</gene>
<protein>
    <submittedName>
        <fullName evidence="1">Uncharacterized protein</fullName>
    </submittedName>
</protein>
<evidence type="ECO:0000313" key="1">
    <source>
        <dbReference type="EMBL" id="ESA24267.1"/>
    </source>
</evidence>
<dbReference type="EMBL" id="KI274070">
    <property type="protein sequence ID" value="ESA24267.1"/>
    <property type="molecule type" value="Genomic_DNA"/>
</dbReference>